<comment type="similarity">
    <text evidence="2">Belongs to the TMEM208 family.</text>
</comment>
<protein>
    <recommendedName>
        <fullName evidence="10">Transmembrane protein 208</fullName>
    </recommendedName>
</protein>
<evidence type="ECO:0000256" key="7">
    <source>
        <dbReference type="SAM" id="Phobius"/>
    </source>
</evidence>
<feature type="transmembrane region" description="Helical" evidence="7">
    <location>
        <begin position="45"/>
        <end position="66"/>
    </location>
</feature>
<organism evidence="8 9">
    <name type="scientific">Chondrus crispus</name>
    <name type="common">Carrageen Irish moss</name>
    <name type="synonym">Polymorpha crispa</name>
    <dbReference type="NCBI Taxonomy" id="2769"/>
    <lineage>
        <taxon>Eukaryota</taxon>
        <taxon>Rhodophyta</taxon>
        <taxon>Florideophyceae</taxon>
        <taxon>Rhodymeniophycidae</taxon>
        <taxon>Gigartinales</taxon>
        <taxon>Gigartinaceae</taxon>
        <taxon>Chondrus</taxon>
    </lineage>
</organism>
<dbReference type="GO" id="GO:0005789">
    <property type="term" value="C:endoplasmic reticulum membrane"/>
    <property type="evidence" value="ECO:0007669"/>
    <property type="project" value="UniProtKB-SubCell"/>
</dbReference>
<evidence type="ECO:0000256" key="1">
    <source>
        <dbReference type="ARBA" id="ARBA00004477"/>
    </source>
</evidence>
<evidence type="ECO:0000313" key="8">
    <source>
        <dbReference type="EMBL" id="CDF32324.1"/>
    </source>
</evidence>
<dbReference type="Proteomes" id="UP000012073">
    <property type="component" value="Unassembled WGS sequence"/>
</dbReference>
<reference evidence="9" key="1">
    <citation type="journal article" date="2013" name="Proc. Natl. Acad. Sci. U.S.A.">
        <title>Genome structure and metabolic features in the red seaweed Chondrus crispus shed light on evolution of the Archaeplastida.</title>
        <authorList>
            <person name="Collen J."/>
            <person name="Porcel B."/>
            <person name="Carre W."/>
            <person name="Ball S.G."/>
            <person name="Chaparro C."/>
            <person name="Tonon T."/>
            <person name="Barbeyron T."/>
            <person name="Michel G."/>
            <person name="Noel B."/>
            <person name="Valentin K."/>
            <person name="Elias M."/>
            <person name="Artiguenave F."/>
            <person name="Arun A."/>
            <person name="Aury J.M."/>
            <person name="Barbosa-Neto J.F."/>
            <person name="Bothwell J.H."/>
            <person name="Bouget F.Y."/>
            <person name="Brillet L."/>
            <person name="Cabello-Hurtado F."/>
            <person name="Capella-Gutierrez S."/>
            <person name="Charrier B."/>
            <person name="Cladiere L."/>
            <person name="Cock J.M."/>
            <person name="Coelho S.M."/>
            <person name="Colleoni C."/>
            <person name="Czjzek M."/>
            <person name="Da Silva C."/>
            <person name="Delage L."/>
            <person name="Denoeud F."/>
            <person name="Deschamps P."/>
            <person name="Dittami S.M."/>
            <person name="Gabaldon T."/>
            <person name="Gachon C.M."/>
            <person name="Groisillier A."/>
            <person name="Herve C."/>
            <person name="Jabbari K."/>
            <person name="Katinka M."/>
            <person name="Kloareg B."/>
            <person name="Kowalczyk N."/>
            <person name="Labadie K."/>
            <person name="Leblanc C."/>
            <person name="Lopez P.J."/>
            <person name="McLachlan D.H."/>
            <person name="Meslet-Cladiere L."/>
            <person name="Moustafa A."/>
            <person name="Nehr Z."/>
            <person name="Nyvall Collen P."/>
            <person name="Panaud O."/>
            <person name="Partensky F."/>
            <person name="Poulain J."/>
            <person name="Rensing S.A."/>
            <person name="Rousvoal S."/>
            <person name="Samson G."/>
            <person name="Symeonidi A."/>
            <person name="Weissenbach J."/>
            <person name="Zambounis A."/>
            <person name="Wincker P."/>
            <person name="Boyen C."/>
        </authorList>
    </citation>
    <scope>NUCLEOTIDE SEQUENCE [LARGE SCALE GENOMIC DNA]</scope>
    <source>
        <strain evidence="9">cv. Stackhouse</strain>
    </source>
</reference>
<dbReference type="RefSeq" id="XP_005711989.1">
    <property type="nucleotide sequence ID" value="XM_005711932.1"/>
</dbReference>
<dbReference type="OrthoDB" id="276296at2759"/>
<dbReference type="InterPro" id="IPR008506">
    <property type="entry name" value="SND2/TMEM208"/>
</dbReference>
<evidence type="ECO:0000256" key="3">
    <source>
        <dbReference type="ARBA" id="ARBA00022692"/>
    </source>
</evidence>
<keyword evidence="4" id="KW-0256">Endoplasmic reticulum</keyword>
<dbReference type="GO" id="GO:0006624">
    <property type="term" value="P:vacuolar protein processing"/>
    <property type="evidence" value="ECO:0007669"/>
    <property type="project" value="TreeGrafter"/>
</dbReference>
<evidence type="ECO:0000256" key="4">
    <source>
        <dbReference type="ARBA" id="ARBA00022824"/>
    </source>
</evidence>
<evidence type="ECO:0008006" key="10">
    <source>
        <dbReference type="Google" id="ProtNLM"/>
    </source>
</evidence>
<dbReference type="GeneID" id="17319705"/>
<keyword evidence="6 7" id="KW-0472">Membrane</keyword>
<dbReference type="AlphaFoldDB" id="R7Q2R0"/>
<dbReference type="PANTHER" id="PTHR13505:SF7">
    <property type="entry name" value="TRANSMEMBRANE PROTEIN 208"/>
    <property type="match status" value="1"/>
</dbReference>
<gene>
    <name evidence="8" type="ORF">CHC_T00008057001</name>
</gene>
<accession>R7Q2R0</accession>
<dbReference type="KEGG" id="ccp:CHC_T00008057001"/>
<dbReference type="PhylomeDB" id="R7Q2R0"/>
<dbReference type="PANTHER" id="PTHR13505">
    <property type="entry name" value="TRANSMEMBRANE PROTEIN 208"/>
    <property type="match status" value="1"/>
</dbReference>
<dbReference type="GO" id="GO:0005773">
    <property type="term" value="C:vacuole"/>
    <property type="evidence" value="ECO:0007669"/>
    <property type="project" value="GOC"/>
</dbReference>
<dbReference type="Pfam" id="PF05620">
    <property type="entry name" value="TMEM208_SND2"/>
    <property type="match status" value="1"/>
</dbReference>
<dbReference type="STRING" id="2769.R7Q2R0"/>
<proteinExistence type="inferred from homology"/>
<comment type="subcellular location">
    <subcellularLocation>
        <location evidence="1">Endoplasmic reticulum membrane</location>
        <topology evidence="1">Multi-pass membrane protein</topology>
    </subcellularLocation>
</comment>
<feature type="transmembrane region" description="Helical" evidence="7">
    <location>
        <begin position="99"/>
        <end position="128"/>
    </location>
</feature>
<dbReference type="EMBL" id="HG001477">
    <property type="protein sequence ID" value="CDF32324.1"/>
    <property type="molecule type" value="Genomic_DNA"/>
</dbReference>
<keyword evidence="5 7" id="KW-1133">Transmembrane helix</keyword>
<dbReference type="OMA" id="PIRAGWM"/>
<keyword evidence="3 7" id="KW-0812">Transmembrane</keyword>
<name>R7Q2R0_CHOCR</name>
<sequence>MANSSAKKRVKSNSARLTRLRLLIVAANLIYIVVRLLLPRSAVTTFHLAAWFFLLLTTLAPFYLLWTAARPRYFDDGQLCDGGEDISAPGVLEYAHDTIYISLLTLLALLLTKWALLIFAVLPTYAIYASCAARKAPNEIDAEEDQAVSQFAAMSRKERRKAERASRKVR</sequence>
<keyword evidence="9" id="KW-1185">Reference proteome</keyword>
<evidence type="ECO:0000256" key="5">
    <source>
        <dbReference type="ARBA" id="ARBA00022989"/>
    </source>
</evidence>
<feature type="transmembrane region" description="Helical" evidence="7">
    <location>
        <begin position="20"/>
        <end position="38"/>
    </location>
</feature>
<evidence type="ECO:0000256" key="6">
    <source>
        <dbReference type="ARBA" id="ARBA00023136"/>
    </source>
</evidence>
<dbReference type="Gramene" id="CDF32324">
    <property type="protein sequence ID" value="CDF32324"/>
    <property type="gene ID" value="CHC_T00008057001"/>
</dbReference>
<evidence type="ECO:0000256" key="2">
    <source>
        <dbReference type="ARBA" id="ARBA00009950"/>
    </source>
</evidence>
<evidence type="ECO:0000313" key="9">
    <source>
        <dbReference type="Proteomes" id="UP000012073"/>
    </source>
</evidence>